<proteinExistence type="predicted"/>
<keyword evidence="4" id="KW-1185">Reference proteome</keyword>
<dbReference type="CDD" id="cd06193">
    <property type="entry name" value="siderophore_interacting"/>
    <property type="match status" value="1"/>
</dbReference>
<dbReference type="AlphaFoldDB" id="E3J3S2"/>
<dbReference type="InterPro" id="IPR017927">
    <property type="entry name" value="FAD-bd_FR_type"/>
</dbReference>
<dbReference type="GO" id="GO:0016491">
    <property type="term" value="F:oxidoreductase activity"/>
    <property type="evidence" value="ECO:0007669"/>
    <property type="project" value="InterPro"/>
</dbReference>
<dbReference type="Pfam" id="PF08021">
    <property type="entry name" value="FAD_binding_9"/>
    <property type="match status" value="1"/>
</dbReference>
<protein>
    <submittedName>
        <fullName evidence="3">FAD-binding 9 siderophore-interacting domain protein</fullName>
    </submittedName>
</protein>
<dbReference type="HOGENOM" id="CLU_040923_4_0_11"/>
<dbReference type="InterPro" id="IPR039261">
    <property type="entry name" value="FNR_nucleotide-bd"/>
</dbReference>
<name>E3J3S2_PSEI1</name>
<dbReference type="eggNOG" id="COG2375">
    <property type="taxonomic scope" value="Bacteria"/>
</dbReference>
<dbReference type="PROSITE" id="PS51384">
    <property type="entry name" value="FAD_FR"/>
    <property type="match status" value="1"/>
</dbReference>
<dbReference type="InterPro" id="IPR013113">
    <property type="entry name" value="SIP_FAD-bd"/>
</dbReference>
<dbReference type="Gene3D" id="3.40.50.80">
    <property type="entry name" value="Nucleotide-binding domain of ferredoxin-NADP reductase (FNR) module"/>
    <property type="match status" value="1"/>
</dbReference>
<dbReference type="SUPFAM" id="SSF63380">
    <property type="entry name" value="Riboflavin synthase domain-like"/>
    <property type="match status" value="1"/>
</dbReference>
<dbReference type="InterPro" id="IPR039374">
    <property type="entry name" value="SIP_fam"/>
</dbReference>
<evidence type="ECO:0000259" key="2">
    <source>
        <dbReference type="PROSITE" id="PS51384"/>
    </source>
</evidence>
<organism evidence="3 4">
    <name type="scientific">Pseudofrankia inefficax (strain DSM 45817 / CECT 9037 / DDB 130130 / EuI1c)</name>
    <name type="common">Frankia inefficax</name>
    <dbReference type="NCBI Taxonomy" id="298654"/>
    <lineage>
        <taxon>Bacteria</taxon>
        <taxon>Bacillati</taxon>
        <taxon>Actinomycetota</taxon>
        <taxon>Actinomycetes</taxon>
        <taxon>Frankiales</taxon>
        <taxon>Frankiaceae</taxon>
        <taxon>Pseudofrankia</taxon>
    </lineage>
</organism>
<dbReference type="InterPro" id="IPR007037">
    <property type="entry name" value="SIP_rossman_dom"/>
</dbReference>
<dbReference type="Proteomes" id="UP000002484">
    <property type="component" value="Chromosome"/>
</dbReference>
<dbReference type="PANTHER" id="PTHR30157:SF0">
    <property type="entry name" value="NADPH-DEPENDENT FERRIC-CHELATE REDUCTASE"/>
    <property type="match status" value="1"/>
</dbReference>
<feature type="region of interest" description="Disordered" evidence="1">
    <location>
        <begin position="1"/>
        <end position="21"/>
    </location>
</feature>
<evidence type="ECO:0000313" key="3">
    <source>
        <dbReference type="EMBL" id="ADP79409.1"/>
    </source>
</evidence>
<evidence type="ECO:0000256" key="1">
    <source>
        <dbReference type="SAM" id="MobiDB-lite"/>
    </source>
</evidence>
<dbReference type="EMBL" id="CP002299">
    <property type="protein sequence ID" value="ADP79409.1"/>
    <property type="molecule type" value="Genomic_DNA"/>
</dbReference>
<reference evidence="3 4" key="1">
    <citation type="submission" date="2010-10" db="EMBL/GenBank/DDBJ databases">
        <title>Complete sequence of Frankia sp. EuI1c.</title>
        <authorList>
            <consortium name="US DOE Joint Genome Institute"/>
            <person name="Lucas S."/>
            <person name="Copeland A."/>
            <person name="Lapidus A."/>
            <person name="Cheng J.-F."/>
            <person name="Bruce D."/>
            <person name="Goodwin L."/>
            <person name="Pitluck S."/>
            <person name="Chertkov O."/>
            <person name="Detter J.C."/>
            <person name="Han C."/>
            <person name="Tapia R."/>
            <person name="Land M."/>
            <person name="Hauser L."/>
            <person name="Jeffries C."/>
            <person name="Kyrpides N."/>
            <person name="Ivanova N."/>
            <person name="Mikhailova N."/>
            <person name="Beauchemin N."/>
            <person name="Sen A."/>
            <person name="Sur S.A."/>
            <person name="Gtari M."/>
            <person name="Wall L."/>
            <person name="Tisa L."/>
            <person name="Woyke T."/>
        </authorList>
    </citation>
    <scope>NUCLEOTIDE SEQUENCE [LARGE SCALE GENOMIC DNA]</scope>
    <source>
        <strain evidence="4">DSM 45817 / CECT 9037 / EuI1c</strain>
    </source>
</reference>
<dbReference type="Pfam" id="PF04954">
    <property type="entry name" value="SIP"/>
    <property type="match status" value="1"/>
</dbReference>
<dbReference type="KEGG" id="fri:FraEuI1c_1342"/>
<accession>E3J3S2</accession>
<sequence>MTTPSVRGAAGRRGHRPPPRQVEVVGVERLTPRLTAVHFSGAGLVGFPTPAPTAHIKVFLPDENGTLALPQLGPDGLVMPAGKRPTMRTYTPRRYDAATNTLEVQFVLHGEGPASTWAQRAAVGDQVAIAGPGGRFSLDETVPHWWIGADESAVPAVATLLEALPDTATAEVHLEVAGAQDELPLPARAGTTITWHHRRVADAWGAELATAARSATPPAGTQVWVACESGAVRQLRSYFLTERQWPRAALTSRGYWRLGAADHPDHDYGED</sequence>
<dbReference type="InParanoid" id="E3J3S2"/>
<dbReference type="Gene3D" id="2.40.30.10">
    <property type="entry name" value="Translation factors"/>
    <property type="match status" value="1"/>
</dbReference>
<dbReference type="STRING" id="298654.FraEuI1c_1342"/>
<evidence type="ECO:0000313" key="4">
    <source>
        <dbReference type="Proteomes" id="UP000002484"/>
    </source>
</evidence>
<feature type="domain" description="FAD-binding FR-type" evidence="2">
    <location>
        <begin position="17"/>
        <end position="139"/>
    </location>
</feature>
<dbReference type="OrthoDB" id="3211041at2"/>
<gene>
    <name evidence="3" type="ordered locus">FraEuI1c_1342</name>
</gene>
<dbReference type="InterPro" id="IPR017938">
    <property type="entry name" value="Riboflavin_synthase-like_b-brl"/>
</dbReference>
<dbReference type="PANTHER" id="PTHR30157">
    <property type="entry name" value="FERRIC REDUCTASE, NADPH-DEPENDENT"/>
    <property type="match status" value="1"/>
</dbReference>
<dbReference type="RefSeq" id="WP_013422529.1">
    <property type="nucleotide sequence ID" value="NC_014666.1"/>
</dbReference>